<keyword evidence="2" id="KW-1185">Reference proteome</keyword>
<sequence length="745" mass="84227">MGLPANVQRVFLIQLIQTKTCKTREELELLIQHVKEQRALSSAVRRMKSQKGRVQGSEISSTSSITSPIRRAPKRHSQLLFRYSPEAQLTRYKIPKAKLDVSKPQTSTENSNVMPSTCGMKMVTYHPSPRKRCIVNAPSASRNEFNNTSPRNRRILRSNAIRRQSVILTEINPDESNDYSAINIVSYDGKCKRKITAYVKKRGIRDNDNVLMAIEDNPERTNQLAQVPRESTPKKSRKRTISGISPLNVAENSTNSYNNGVPATAYSDNNENMSNISPIYDNVSEVQEIFTSEVNCATEYIYSDSELSSRFPNITFELSQNGQLTAEQRDLPDHETYYHRNVRSTMLRSQTVTNIPRTNTVTLPKIVDVFTKFNQTGRDVTRPIYVDVSNDAGTAQYFNQYTSEVTPANTSASLMKTSGSLVNISTSLENTSLLETLYNFKKSFIVMNDLFPPISRVKVGETKLVYNNKTVVTPLVQPPAQIIATECIVAPFSRHEFEQFNPVRADLPPGYNCSQNTSDNALQQDLAYSEVLSEPDDSPVPPGCLEETGANVTIPEMVEDAMEIISQDRDYMVRIEMDTISCVLCNWVGPANMIEFHVRQEHSRDILQEVANEWNITYTLASLVRGQWISKIIEYDCDLYVLSAKYEDPDHLMVSLNVLIYEECELLYKSKITIFNKVTGEPIVWQGNIVRLPETLPSSFGESIMIVPLSKLDVLPNCTNLASGKVVRQPDLNDIHIIFFIELYK</sequence>
<gene>
    <name evidence="1" type="ORF">K1T71_012686</name>
</gene>
<accession>A0ACC1CK06</accession>
<reference evidence="1 2" key="1">
    <citation type="journal article" date="2021" name="Front. Genet.">
        <title>Chromosome-Level Genome Assembly Reveals Significant Gene Expansion in the Toll and IMD Signaling Pathways of Dendrolimus kikuchii.</title>
        <authorList>
            <person name="Zhou J."/>
            <person name="Wu P."/>
            <person name="Xiong Z."/>
            <person name="Liu N."/>
            <person name="Zhao N."/>
            <person name="Ji M."/>
            <person name="Qiu Y."/>
            <person name="Yang B."/>
        </authorList>
    </citation>
    <scope>NUCLEOTIDE SEQUENCE [LARGE SCALE GENOMIC DNA]</scope>
    <source>
        <strain evidence="1">Ann1</strain>
    </source>
</reference>
<evidence type="ECO:0000313" key="2">
    <source>
        <dbReference type="Proteomes" id="UP000824533"/>
    </source>
</evidence>
<organism evidence="1 2">
    <name type="scientific">Dendrolimus kikuchii</name>
    <dbReference type="NCBI Taxonomy" id="765133"/>
    <lineage>
        <taxon>Eukaryota</taxon>
        <taxon>Metazoa</taxon>
        <taxon>Ecdysozoa</taxon>
        <taxon>Arthropoda</taxon>
        <taxon>Hexapoda</taxon>
        <taxon>Insecta</taxon>
        <taxon>Pterygota</taxon>
        <taxon>Neoptera</taxon>
        <taxon>Endopterygota</taxon>
        <taxon>Lepidoptera</taxon>
        <taxon>Glossata</taxon>
        <taxon>Ditrysia</taxon>
        <taxon>Bombycoidea</taxon>
        <taxon>Lasiocampidae</taxon>
        <taxon>Dendrolimus</taxon>
    </lineage>
</organism>
<name>A0ACC1CK06_9NEOP</name>
<protein>
    <submittedName>
        <fullName evidence="1">Uncharacterized protein</fullName>
    </submittedName>
</protein>
<proteinExistence type="predicted"/>
<comment type="caution">
    <text evidence="1">The sequence shown here is derived from an EMBL/GenBank/DDBJ whole genome shotgun (WGS) entry which is preliminary data.</text>
</comment>
<dbReference type="EMBL" id="CM034409">
    <property type="protein sequence ID" value="KAJ0171923.1"/>
    <property type="molecule type" value="Genomic_DNA"/>
</dbReference>
<evidence type="ECO:0000313" key="1">
    <source>
        <dbReference type="EMBL" id="KAJ0171923.1"/>
    </source>
</evidence>
<dbReference type="Proteomes" id="UP000824533">
    <property type="component" value="Linkage Group LG23"/>
</dbReference>